<reference evidence="1" key="1">
    <citation type="submission" date="2024-09" db="EMBL/GenBank/DDBJ databases">
        <title>Draft Genome Sequences of Neofusicoccum parvum.</title>
        <authorList>
            <person name="Ashida A."/>
            <person name="Camagna M."/>
            <person name="Tanaka A."/>
            <person name="Takemoto D."/>
        </authorList>
    </citation>
    <scope>NUCLEOTIDE SEQUENCE</scope>
    <source>
        <strain evidence="1">PPO83</strain>
    </source>
</reference>
<comment type="caution">
    <text evidence="1">The sequence shown here is derived from an EMBL/GenBank/DDBJ whole genome shotgun (WGS) entry which is preliminary data.</text>
</comment>
<keyword evidence="1" id="KW-0808">Transferase</keyword>
<proteinExistence type="predicted"/>
<keyword evidence="2" id="KW-1185">Reference proteome</keyword>
<evidence type="ECO:0000313" key="1">
    <source>
        <dbReference type="EMBL" id="GME35635.1"/>
    </source>
</evidence>
<organism evidence="1 2">
    <name type="scientific">Neofusicoccum parvum</name>
    <dbReference type="NCBI Taxonomy" id="310453"/>
    <lineage>
        <taxon>Eukaryota</taxon>
        <taxon>Fungi</taxon>
        <taxon>Dikarya</taxon>
        <taxon>Ascomycota</taxon>
        <taxon>Pezizomycotina</taxon>
        <taxon>Dothideomycetes</taxon>
        <taxon>Dothideomycetes incertae sedis</taxon>
        <taxon>Botryosphaeriales</taxon>
        <taxon>Botryosphaeriaceae</taxon>
        <taxon>Neofusicoccum</taxon>
    </lineage>
</organism>
<name>A0ACB5SD99_9PEZI</name>
<keyword evidence="1" id="KW-0548">Nucleotidyltransferase</keyword>
<sequence>MYGSNSSDWASKFADRMALRWFPEDYLEAAPAAALQDGPLLSCDIAKIVLRQGLDAYDYAMFQDVLHEHGAINERFQFWTDASCPSGPTSSCVHSAVAVVVRADSEEVKFDTTTEVVAAELLPPPHIELMGIRKALVDFLRRCEEYSEPGISREDLSARLPWTTLEGFCDCYEELQQLAVWPAEPVDCGLSRAHGQLLTEVVELLKRVSDLGVEVLIHWVPGHTGVPGNEKADKESGRAAAKADDAAIMARVKDTDFRALFASKRESSS</sequence>
<dbReference type="Proteomes" id="UP001165186">
    <property type="component" value="Unassembled WGS sequence"/>
</dbReference>
<protein>
    <submittedName>
        <fullName evidence="1">Reverse transcriptase</fullName>
    </submittedName>
</protein>
<evidence type="ECO:0000313" key="2">
    <source>
        <dbReference type="Proteomes" id="UP001165186"/>
    </source>
</evidence>
<keyword evidence="1" id="KW-0695">RNA-directed DNA polymerase</keyword>
<accession>A0ACB5SD99</accession>
<dbReference type="EMBL" id="BSXG01000072">
    <property type="protein sequence ID" value="GME35635.1"/>
    <property type="molecule type" value="Genomic_DNA"/>
</dbReference>
<gene>
    <name evidence="1" type="primary">g286</name>
    <name evidence="1" type="ORF">NpPPO83_00000286</name>
</gene>